<sequence length="66" mass="7110">MPHLLDGLWTEVYARGLTSSQCYVNPLMDLDEVRLPNTQKTKVLSVRLNKSSATAAAPPAGNIQAG</sequence>
<protein>
    <submittedName>
        <fullName evidence="1">Uncharacterized protein</fullName>
    </submittedName>
</protein>
<comment type="caution">
    <text evidence="1">The sequence shown here is derived from an EMBL/GenBank/DDBJ whole genome shotgun (WGS) entry which is preliminary data.</text>
</comment>
<dbReference type="EMBL" id="JAHRIQ010081310">
    <property type="protein sequence ID" value="MEQ2246909.1"/>
    <property type="molecule type" value="Genomic_DNA"/>
</dbReference>
<evidence type="ECO:0000313" key="2">
    <source>
        <dbReference type="Proteomes" id="UP001482620"/>
    </source>
</evidence>
<evidence type="ECO:0000313" key="1">
    <source>
        <dbReference type="EMBL" id="MEQ2246909.1"/>
    </source>
</evidence>
<reference evidence="1 2" key="1">
    <citation type="submission" date="2021-06" db="EMBL/GenBank/DDBJ databases">
        <authorList>
            <person name="Palmer J.M."/>
        </authorList>
    </citation>
    <scope>NUCLEOTIDE SEQUENCE [LARGE SCALE GENOMIC DNA]</scope>
    <source>
        <strain evidence="2">if_2019</strain>
        <tissue evidence="1">Muscle</tissue>
    </source>
</reference>
<keyword evidence="2" id="KW-1185">Reference proteome</keyword>
<proteinExistence type="predicted"/>
<name>A0ABV0UQ10_9TELE</name>
<accession>A0ABV0UQ10</accession>
<organism evidence="1 2">
    <name type="scientific">Ilyodon furcidens</name>
    <name type="common">goldbreast splitfin</name>
    <dbReference type="NCBI Taxonomy" id="33524"/>
    <lineage>
        <taxon>Eukaryota</taxon>
        <taxon>Metazoa</taxon>
        <taxon>Chordata</taxon>
        <taxon>Craniata</taxon>
        <taxon>Vertebrata</taxon>
        <taxon>Euteleostomi</taxon>
        <taxon>Actinopterygii</taxon>
        <taxon>Neopterygii</taxon>
        <taxon>Teleostei</taxon>
        <taxon>Neoteleostei</taxon>
        <taxon>Acanthomorphata</taxon>
        <taxon>Ovalentaria</taxon>
        <taxon>Atherinomorphae</taxon>
        <taxon>Cyprinodontiformes</taxon>
        <taxon>Goodeidae</taxon>
        <taxon>Ilyodon</taxon>
    </lineage>
</organism>
<gene>
    <name evidence="1" type="ORF">ILYODFUR_003983</name>
</gene>
<dbReference type="Proteomes" id="UP001482620">
    <property type="component" value="Unassembled WGS sequence"/>
</dbReference>